<evidence type="ECO:0000256" key="1">
    <source>
        <dbReference type="ARBA" id="ARBA00004141"/>
    </source>
</evidence>
<dbReference type="GO" id="GO:0015297">
    <property type="term" value="F:antiporter activity"/>
    <property type="evidence" value="ECO:0007669"/>
    <property type="project" value="InterPro"/>
</dbReference>
<comment type="subcellular location">
    <subcellularLocation>
        <location evidence="1">Membrane</location>
        <topology evidence="1">Multi-pass membrane protein</topology>
    </subcellularLocation>
</comment>
<protein>
    <submittedName>
        <fullName evidence="9">Cation/H(+) antiporter</fullName>
    </submittedName>
</protein>
<dbReference type="Gene3D" id="1.20.1530.20">
    <property type="match status" value="1"/>
</dbReference>
<keyword evidence="3 7" id="KW-0812">Transmembrane</keyword>
<evidence type="ECO:0000256" key="7">
    <source>
        <dbReference type="SAM" id="Phobius"/>
    </source>
</evidence>
<dbReference type="AlphaFoldDB" id="A0A1V4CUK5"/>
<feature type="transmembrane region" description="Helical" evidence="7">
    <location>
        <begin position="119"/>
        <end position="141"/>
    </location>
</feature>
<comment type="caution">
    <text evidence="9">The sequence shown here is derived from an EMBL/GenBank/DDBJ whole genome shotgun (WGS) entry which is preliminary data.</text>
</comment>
<proteinExistence type="predicted"/>
<feature type="transmembrane region" description="Helical" evidence="7">
    <location>
        <begin position="51"/>
        <end position="70"/>
    </location>
</feature>
<dbReference type="Pfam" id="PF00999">
    <property type="entry name" value="Na_H_Exchanger"/>
    <property type="match status" value="1"/>
</dbReference>
<dbReference type="InterPro" id="IPR038770">
    <property type="entry name" value="Na+/solute_symporter_sf"/>
</dbReference>
<evidence type="ECO:0000256" key="6">
    <source>
        <dbReference type="ARBA" id="ARBA00023136"/>
    </source>
</evidence>
<feature type="transmembrane region" description="Helical" evidence="7">
    <location>
        <begin position="20"/>
        <end position="39"/>
    </location>
</feature>
<keyword evidence="6 7" id="KW-0472">Membrane</keyword>
<dbReference type="GO" id="GO:1902600">
    <property type="term" value="P:proton transmembrane transport"/>
    <property type="evidence" value="ECO:0007669"/>
    <property type="project" value="InterPro"/>
</dbReference>
<gene>
    <name evidence="9" type="ORF">VT50_0235325</name>
</gene>
<evidence type="ECO:0000313" key="10">
    <source>
        <dbReference type="Proteomes" id="UP000033615"/>
    </source>
</evidence>
<accession>A0A1V4CUK5</accession>
<dbReference type="InterPro" id="IPR006153">
    <property type="entry name" value="Cation/H_exchanger_TM"/>
</dbReference>
<evidence type="ECO:0000256" key="3">
    <source>
        <dbReference type="ARBA" id="ARBA00022692"/>
    </source>
</evidence>
<keyword evidence="10" id="KW-1185">Reference proteome</keyword>
<sequence length="149" mass="15095">MTTTPVALTAVAPVAPLGGHPAVLLLTQLAILIAAAHLLGRLARRLGMPAVVGELGVGVLLGPSVFGQLAPAASHWVFPPQAGQFHLLDSIALLGVLVLVGVTGMSLDFTLVRSKSATVAWISLLGLAIPLGLGVLTALTLTPRVLCPP</sequence>
<dbReference type="GO" id="GO:0016020">
    <property type="term" value="C:membrane"/>
    <property type="evidence" value="ECO:0007669"/>
    <property type="project" value="UniProtKB-SubCell"/>
</dbReference>
<dbReference type="InterPro" id="IPR050794">
    <property type="entry name" value="CPA2_transporter"/>
</dbReference>
<evidence type="ECO:0000256" key="2">
    <source>
        <dbReference type="ARBA" id="ARBA00022448"/>
    </source>
</evidence>
<reference evidence="9" key="1">
    <citation type="submission" date="2016-12" db="EMBL/GenBank/DDBJ databases">
        <title>Genome sequence of Streptomyces antioxidans MUSC 164.</title>
        <authorList>
            <person name="Lee L.-H."/>
            <person name="Ser H.-L."/>
        </authorList>
    </citation>
    <scope>NUCLEOTIDE SEQUENCE [LARGE SCALE GENOMIC DNA]</scope>
    <source>
        <strain evidence="9">MUSC 164</strain>
    </source>
</reference>
<name>A0A1V4CUK5_9ACTN</name>
<dbReference type="PANTHER" id="PTHR32468">
    <property type="entry name" value="CATION/H + ANTIPORTER"/>
    <property type="match status" value="1"/>
</dbReference>
<dbReference type="Proteomes" id="UP000033615">
    <property type="component" value="Unassembled WGS sequence"/>
</dbReference>
<feature type="transmembrane region" description="Helical" evidence="7">
    <location>
        <begin position="90"/>
        <end position="112"/>
    </location>
</feature>
<feature type="domain" description="Cation/H+ exchanger transmembrane" evidence="8">
    <location>
        <begin position="35"/>
        <end position="140"/>
    </location>
</feature>
<keyword evidence="5" id="KW-0406">Ion transport</keyword>
<feature type="non-terminal residue" evidence="9">
    <location>
        <position position="149"/>
    </location>
</feature>
<organism evidence="9 10">
    <name type="scientific">Streptomyces antioxidans</name>
    <dbReference type="NCBI Taxonomy" id="1507734"/>
    <lineage>
        <taxon>Bacteria</taxon>
        <taxon>Bacillati</taxon>
        <taxon>Actinomycetota</taxon>
        <taxon>Actinomycetes</taxon>
        <taxon>Kitasatosporales</taxon>
        <taxon>Streptomycetaceae</taxon>
        <taxon>Streptomyces</taxon>
    </lineage>
</organism>
<dbReference type="PANTHER" id="PTHR32468:SF0">
    <property type="entry name" value="K(+)_H(+) ANTIPORTER 1"/>
    <property type="match status" value="1"/>
</dbReference>
<dbReference type="EMBL" id="LAKD02000127">
    <property type="protein sequence ID" value="OPF70974.1"/>
    <property type="molecule type" value="Genomic_DNA"/>
</dbReference>
<keyword evidence="2" id="KW-0813">Transport</keyword>
<evidence type="ECO:0000259" key="8">
    <source>
        <dbReference type="Pfam" id="PF00999"/>
    </source>
</evidence>
<evidence type="ECO:0000313" key="9">
    <source>
        <dbReference type="EMBL" id="OPF70974.1"/>
    </source>
</evidence>
<keyword evidence="4 7" id="KW-1133">Transmembrane helix</keyword>
<evidence type="ECO:0000256" key="5">
    <source>
        <dbReference type="ARBA" id="ARBA00023065"/>
    </source>
</evidence>
<evidence type="ECO:0000256" key="4">
    <source>
        <dbReference type="ARBA" id="ARBA00022989"/>
    </source>
</evidence>
<dbReference type="RefSeq" id="WP_206269538.1">
    <property type="nucleotide sequence ID" value="NZ_LAKD02000127.1"/>
</dbReference>